<dbReference type="AlphaFoldDB" id="A0A0E9UFY9"/>
<reference evidence="1" key="1">
    <citation type="submission" date="2014-11" db="EMBL/GenBank/DDBJ databases">
        <authorList>
            <person name="Amaro Gonzalez C."/>
        </authorList>
    </citation>
    <scope>NUCLEOTIDE SEQUENCE</scope>
</reference>
<evidence type="ECO:0000313" key="1">
    <source>
        <dbReference type="EMBL" id="JAH64769.1"/>
    </source>
</evidence>
<reference evidence="1" key="2">
    <citation type="journal article" date="2015" name="Fish Shellfish Immunol.">
        <title>Early steps in the European eel (Anguilla anguilla)-Vibrio vulnificus interaction in the gills: Role of the RtxA13 toxin.</title>
        <authorList>
            <person name="Callol A."/>
            <person name="Pajuelo D."/>
            <person name="Ebbesson L."/>
            <person name="Teles M."/>
            <person name="MacKenzie S."/>
            <person name="Amaro C."/>
        </authorList>
    </citation>
    <scope>NUCLEOTIDE SEQUENCE</scope>
</reference>
<sequence length="31" mass="3735">MNICQICYDAVVMTCYRKYCFLKSNIRIEVN</sequence>
<protein>
    <submittedName>
        <fullName evidence="1">Uncharacterized protein</fullName>
    </submittedName>
</protein>
<dbReference type="EMBL" id="GBXM01043808">
    <property type="protein sequence ID" value="JAH64769.1"/>
    <property type="molecule type" value="Transcribed_RNA"/>
</dbReference>
<name>A0A0E9UFY9_ANGAN</name>
<accession>A0A0E9UFY9</accession>
<proteinExistence type="predicted"/>
<organism evidence="1">
    <name type="scientific">Anguilla anguilla</name>
    <name type="common">European freshwater eel</name>
    <name type="synonym">Muraena anguilla</name>
    <dbReference type="NCBI Taxonomy" id="7936"/>
    <lineage>
        <taxon>Eukaryota</taxon>
        <taxon>Metazoa</taxon>
        <taxon>Chordata</taxon>
        <taxon>Craniata</taxon>
        <taxon>Vertebrata</taxon>
        <taxon>Euteleostomi</taxon>
        <taxon>Actinopterygii</taxon>
        <taxon>Neopterygii</taxon>
        <taxon>Teleostei</taxon>
        <taxon>Anguilliformes</taxon>
        <taxon>Anguillidae</taxon>
        <taxon>Anguilla</taxon>
    </lineage>
</organism>